<comment type="caution">
    <text evidence="1">The sequence shown here is derived from an EMBL/GenBank/DDBJ whole genome shotgun (WGS) entry which is preliminary data.</text>
</comment>
<dbReference type="Gene3D" id="3.30.559.10">
    <property type="entry name" value="Chloramphenicol acetyltransferase-like domain"/>
    <property type="match status" value="1"/>
</dbReference>
<dbReference type="RefSeq" id="WP_311649535.1">
    <property type="nucleotide sequence ID" value="NZ_JAVRFA010000278.1"/>
</dbReference>
<accession>A0ABU2Q6F0</accession>
<organism evidence="1 2">
    <name type="scientific">Streptomyces edwardsiae</name>
    <dbReference type="NCBI Taxonomy" id="3075527"/>
    <lineage>
        <taxon>Bacteria</taxon>
        <taxon>Bacillati</taxon>
        <taxon>Actinomycetota</taxon>
        <taxon>Actinomycetes</taxon>
        <taxon>Kitasatosporales</taxon>
        <taxon>Streptomycetaceae</taxon>
        <taxon>Streptomyces</taxon>
    </lineage>
</organism>
<feature type="non-terminal residue" evidence="1">
    <location>
        <position position="153"/>
    </location>
</feature>
<reference evidence="2" key="1">
    <citation type="submission" date="2023-07" db="EMBL/GenBank/DDBJ databases">
        <title>30 novel species of actinomycetes from the DSMZ collection.</title>
        <authorList>
            <person name="Nouioui I."/>
        </authorList>
    </citation>
    <scope>NUCLEOTIDE SEQUENCE [LARGE SCALE GENOMIC DNA]</scope>
    <source>
        <strain evidence="2">DSM 41636</strain>
    </source>
</reference>
<evidence type="ECO:0000313" key="1">
    <source>
        <dbReference type="EMBL" id="MDT0400016.1"/>
    </source>
</evidence>
<keyword evidence="2" id="KW-1185">Reference proteome</keyword>
<dbReference type="InterPro" id="IPR023213">
    <property type="entry name" value="CAT-like_dom_sf"/>
</dbReference>
<feature type="non-terminal residue" evidence="1">
    <location>
        <position position="1"/>
    </location>
</feature>
<sequence>LGRYDAGASGDWQLAGATGQLGEKRDPRMRLPRALEFNAIAEPDSSGAYELVTTISWPDGVFTDEDITTLGGYFRSALTALAALEEGGHTPSDFPLVPLTQADVDDLDSAELRDILPLTPLQEGLYFHSVFDGDATGSYVEQQLLTLRGEVDA</sequence>
<evidence type="ECO:0000313" key="2">
    <source>
        <dbReference type="Proteomes" id="UP001183881"/>
    </source>
</evidence>
<dbReference type="Proteomes" id="UP001183881">
    <property type="component" value="Unassembled WGS sequence"/>
</dbReference>
<protein>
    <submittedName>
        <fullName evidence="1">Uncharacterized protein</fullName>
    </submittedName>
</protein>
<dbReference type="Gene3D" id="3.30.559.30">
    <property type="entry name" value="Nonribosomal peptide synthetase, condensation domain"/>
    <property type="match status" value="1"/>
</dbReference>
<name>A0ABU2Q6F0_9ACTN</name>
<gene>
    <name evidence="1" type="ORF">RM705_35745</name>
</gene>
<dbReference type="EMBL" id="JAVRFA010000278">
    <property type="protein sequence ID" value="MDT0400016.1"/>
    <property type="molecule type" value="Genomic_DNA"/>
</dbReference>
<proteinExistence type="predicted"/>